<evidence type="ECO:0000313" key="2">
    <source>
        <dbReference type="Proteomes" id="UP001518989"/>
    </source>
</evidence>
<sequence length="196" mass="21695">MTLTPALLRTLALRDPANAAILARLPALAAPEAHLVAGSIFQAVWNHRGGRPPGEGIHDYDIFYFDDADLSWDAEDRVIRRAAALFGDLGVAVEVRNQARVHLWYPARFGAPYPRLRSARDGIDRFLVACTCIGLAADGTPYAPDSLDDLWHGRLRINPRHRQPAQFPAKAASYRRRWPWLSVEDPAGRGPTDPSA</sequence>
<proteinExistence type="predicted"/>
<dbReference type="EMBL" id="JACTNG010000015">
    <property type="protein sequence ID" value="MBO1081436.1"/>
    <property type="molecule type" value="Genomic_DNA"/>
</dbReference>
<dbReference type="Pfam" id="PF06042">
    <property type="entry name" value="NTP_transf_6"/>
    <property type="match status" value="1"/>
</dbReference>
<gene>
    <name evidence="1" type="ORF">IAI61_20580</name>
</gene>
<organism evidence="1 2">
    <name type="scientific">Roseomonas haemaphysalidis</name>
    <dbReference type="NCBI Taxonomy" id="2768162"/>
    <lineage>
        <taxon>Bacteria</taxon>
        <taxon>Pseudomonadati</taxon>
        <taxon>Pseudomonadota</taxon>
        <taxon>Alphaproteobacteria</taxon>
        <taxon>Acetobacterales</taxon>
        <taxon>Roseomonadaceae</taxon>
        <taxon>Roseomonas</taxon>
    </lineage>
</organism>
<comment type="caution">
    <text evidence="1">The sequence shown here is derived from an EMBL/GenBank/DDBJ whole genome shotgun (WGS) entry which is preliminary data.</text>
</comment>
<keyword evidence="2" id="KW-1185">Reference proteome</keyword>
<dbReference type="InterPro" id="IPR009267">
    <property type="entry name" value="NTP_transf_6"/>
</dbReference>
<protein>
    <submittedName>
        <fullName evidence="1">Nucleotidyltransferase family protein</fullName>
    </submittedName>
</protein>
<evidence type="ECO:0000313" key="1">
    <source>
        <dbReference type="EMBL" id="MBO1081436.1"/>
    </source>
</evidence>
<reference evidence="1 2" key="1">
    <citation type="submission" date="2020-09" db="EMBL/GenBank/DDBJ databases">
        <title>Roseomonas.</title>
        <authorList>
            <person name="Zhu W."/>
        </authorList>
    </citation>
    <scope>NUCLEOTIDE SEQUENCE [LARGE SCALE GENOMIC DNA]</scope>
    <source>
        <strain evidence="1 2">573</strain>
    </source>
</reference>
<dbReference type="PANTHER" id="PTHR39166">
    <property type="entry name" value="BLL1166 PROTEIN"/>
    <property type="match status" value="1"/>
</dbReference>
<dbReference type="RefSeq" id="WP_207419614.1">
    <property type="nucleotide sequence ID" value="NZ_CP061177.1"/>
</dbReference>
<name>A0ABS3KVC9_9PROT</name>
<dbReference type="PANTHER" id="PTHR39166:SF1">
    <property type="entry name" value="BLL1166 PROTEIN"/>
    <property type="match status" value="1"/>
</dbReference>
<accession>A0ABS3KVC9</accession>
<dbReference type="Proteomes" id="UP001518989">
    <property type="component" value="Unassembled WGS sequence"/>
</dbReference>